<feature type="non-terminal residue" evidence="1">
    <location>
        <position position="76"/>
    </location>
</feature>
<evidence type="ECO:0000313" key="1">
    <source>
        <dbReference type="EMBL" id="CAG8628707.1"/>
    </source>
</evidence>
<organism evidence="1 2">
    <name type="scientific">Diversispora eburnea</name>
    <dbReference type="NCBI Taxonomy" id="1213867"/>
    <lineage>
        <taxon>Eukaryota</taxon>
        <taxon>Fungi</taxon>
        <taxon>Fungi incertae sedis</taxon>
        <taxon>Mucoromycota</taxon>
        <taxon>Glomeromycotina</taxon>
        <taxon>Glomeromycetes</taxon>
        <taxon>Diversisporales</taxon>
        <taxon>Diversisporaceae</taxon>
        <taxon>Diversispora</taxon>
    </lineage>
</organism>
<accession>A0A9N9GR74</accession>
<gene>
    <name evidence="1" type="ORF">DEBURN_LOCUS10681</name>
</gene>
<name>A0A9N9GR74_9GLOM</name>
<evidence type="ECO:0000313" key="2">
    <source>
        <dbReference type="Proteomes" id="UP000789706"/>
    </source>
</evidence>
<sequence>KFQDYENVHLFEDYVKKYHPNKYNIWSEFKKAEDKRLEMIESKKSFVKNPGYEHPNSRYYSRSLNSILEYINSTVS</sequence>
<reference evidence="1" key="1">
    <citation type="submission" date="2021-06" db="EMBL/GenBank/DDBJ databases">
        <authorList>
            <person name="Kallberg Y."/>
            <person name="Tangrot J."/>
            <person name="Rosling A."/>
        </authorList>
    </citation>
    <scope>NUCLEOTIDE SEQUENCE</scope>
    <source>
        <strain evidence="1">AZ414A</strain>
    </source>
</reference>
<protein>
    <submittedName>
        <fullName evidence="1">865_t:CDS:1</fullName>
    </submittedName>
</protein>
<keyword evidence="2" id="KW-1185">Reference proteome</keyword>
<proteinExistence type="predicted"/>
<dbReference type="EMBL" id="CAJVPK010003571">
    <property type="protein sequence ID" value="CAG8628707.1"/>
    <property type="molecule type" value="Genomic_DNA"/>
</dbReference>
<dbReference type="AlphaFoldDB" id="A0A9N9GR74"/>
<comment type="caution">
    <text evidence="1">The sequence shown here is derived from an EMBL/GenBank/DDBJ whole genome shotgun (WGS) entry which is preliminary data.</text>
</comment>
<dbReference type="Proteomes" id="UP000789706">
    <property type="component" value="Unassembled WGS sequence"/>
</dbReference>
<feature type="non-terminal residue" evidence="1">
    <location>
        <position position="1"/>
    </location>
</feature>